<gene>
    <name evidence="1" type="ORF">ACOLOM_LOCUS5270</name>
</gene>
<evidence type="ECO:0000313" key="1">
    <source>
        <dbReference type="EMBL" id="CAG8561948.1"/>
    </source>
</evidence>
<proteinExistence type="predicted"/>
<organism evidence="1 2">
    <name type="scientific">Acaulospora colombiana</name>
    <dbReference type="NCBI Taxonomy" id="27376"/>
    <lineage>
        <taxon>Eukaryota</taxon>
        <taxon>Fungi</taxon>
        <taxon>Fungi incertae sedis</taxon>
        <taxon>Mucoromycota</taxon>
        <taxon>Glomeromycotina</taxon>
        <taxon>Glomeromycetes</taxon>
        <taxon>Diversisporales</taxon>
        <taxon>Acaulosporaceae</taxon>
        <taxon>Acaulospora</taxon>
    </lineage>
</organism>
<reference evidence="1" key="1">
    <citation type="submission" date="2021-06" db="EMBL/GenBank/DDBJ databases">
        <authorList>
            <person name="Kallberg Y."/>
            <person name="Tangrot J."/>
            <person name="Rosling A."/>
        </authorList>
    </citation>
    <scope>NUCLEOTIDE SEQUENCE</scope>
    <source>
        <strain evidence="1">CL356</strain>
    </source>
</reference>
<comment type="caution">
    <text evidence="1">The sequence shown here is derived from an EMBL/GenBank/DDBJ whole genome shotgun (WGS) entry which is preliminary data.</text>
</comment>
<protein>
    <submittedName>
        <fullName evidence="1">3400_t:CDS:1</fullName>
    </submittedName>
</protein>
<evidence type="ECO:0000313" key="2">
    <source>
        <dbReference type="Proteomes" id="UP000789525"/>
    </source>
</evidence>
<dbReference type="EMBL" id="CAJVPT010009460">
    <property type="protein sequence ID" value="CAG8561948.1"/>
    <property type="molecule type" value="Genomic_DNA"/>
</dbReference>
<name>A0ACA9M1T0_9GLOM</name>
<keyword evidence="2" id="KW-1185">Reference proteome</keyword>
<accession>A0ACA9M1T0</accession>
<dbReference type="Proteomes" id="UP000789525">
    <property type="component" value="Unassembled WGS sequence"/>
</dbReference>
<sequence>MSDDNLGFLPPVYFRPKNPLPSPPPSARKPERSNSYFRSPRPKLNYYSNYRKRNKQNKSYEKYSISHNNNNYEDSIEDSDDESRRYDANLTNQISSSTSAMSKWNHQEDDEDEEKNKSIGRFQRSLSSFMFRSKSVDTSTATFIPYKQQGCEVEETIANEGEAQHRPGRLGGFQRSLARSQFGAKSIGPANEEPISSSKSNRISKKSNESISMKCGGFQRTLKDYQFGTNSNTRKINSNKVDQVDKRKRMASVGRIKIISSRVQKNQSPSASDSDAYDSSRNPSRKRIRPESEMDNNIPGPIGHLPPMTGSRENAFSIVMENCCNQSSMHPEPLKFSRISEDEWIAVLDTVFLPEEMANESIKYTISAIHQMVDYKKRIPVTIGRVAKFDSTKRIITVEDCTGEIQAVIHEKVLLVYGHQLKIGAIIVLTNLAFLRVEGNNYLNITLANIHWVSGSDQNDTPQLVNDKTPTFKSSLRPDNEKNSQVFVFEKSVQENSSNQEKPNASDSVKSNETEKAISPDNEDLSGLWSNLEDPEDLSWMLDDLEGLT</sequence>